<dbReference type="SMART" id="SM00487">
    <property type="entry name" value="DEXDc"/>
    <property type="match status" value="1"/>
</dbReference>
<dbReference type="InterPro" id="IPR004609">
    <property type="entry name" value="ATP-dep_DNA_helicase_RecG"/>
</dbReference>
<evidence type="ECO:0000256" key="14">
    <source>
        <dbReference type="ARBA" id="ARBA00048988"/>
    </source>
</evidence>
<dbReference type="Pfam" id="PF19833">
    <property type="entry name" value="RecG_dom3_C"/>
    <property type="match status" value="1"/>
</dbReference>
<keyword evidence="9 15" id="KW-0233">DNA recombination</keyword>
<evidence type="ECO:0000256" key="9">
    <source>
        <dbReference type="ARBA" id="ARBA00023172"/>
    </source>
</evidence>
<comment type="catalytic activity">
    <reaction evidence="12 15">
        <text>Couples ATP hydrolysis with the unwinding of duplex DNA by translocating in the 3'-5' direction.</text>
        <dbReference type="EC" id="5.6.2.4"/>
    </reaction>
</comment>
<keyword evidence="5 15" id="KW-0378">Hydrolase</keyword>
<dbReference type="InterPro" id="IPR012340">
    <property type="entry name" value="NA-bd_OB-fold"/>
</dbReference>
<organism evidence="18 19">
    <name type="scientific">Candidatus Ornithocaccomicrobium faecavium</name>
    <dbReference type="NCBI Taxonomy" id="2840890"/>
    <lineage>
        <taxon>Bacteria</taxon>
        <taxon>Bacillati</taxon>
        <taxon>Bacillota</taxon>
        <taxon>Clostridia</taxon>
        <taxon>Candidatus Ornithocaccomicrobium</taxon>
    </lineage>
</organism>
<evidence type="ECO:0000256" key="11">
    <source>
        <dbReference type="ARBA" id="ARBA00023235"/>
    </source>
</evidence>
<dbReference type="Pfam" id="PF00270">
    <property type="entry name" value="DEAD"/>
    <property type="match status" value="1"/>
</dbReference>
<evidence type="ECO:0000259" key="16">
    <source>
        <dbReference type="PROSITE" id="PS51192"/>
    </source>
</evidence>
<evidence type="ECO:0000256" key="2">
    <source>
        <dbReference type="ARBA" id="ARBA00017846"/>
    </source>
</evidence>
<comment type="catalytic activity">
    <reaction evidence="14 15">
        <text>ATP + H2O = ADP + phosphate + H(+)</text>
        <dbReference type="Rhea" id="RHEA:13065"/>
        <dbReference type="ChEBI" id="CHEBI:15377"/>
        <dbReference type="ChEBI" id="CHEBI:15378"/>
        <dbReference type="ChEBI" id="CHEBI:30616"/>
        <dbReference type="ChEBI" id="CHEBI:43474"/>
        <dbReference type="ChEBI" id="CHEBI:456216"/>
        <dbReference type="EC" id="5.6.2.4"/>
    </reaction>
</comment>
<reference evidence="18" key="2">
    <citation type="journal article" date="2021" name="PeerJ">
        <title>Extensive microbial diversity within the chicken gut microbiome revealed by metagenomics and culture.</title>
        <authorList>
            <person name="Gilroy R."/>
            <person name="Ravi A."/>
            <person name="Getino M."/>
            <person name="Pursley I."/>
            <person name="Horton D.L."/>
            <person name="Alikhan N.F."/>
            <person name="Baker D."/>
            <person name="Gharbi K."/>
            <person name="Hall N."/>
            <person name="Watson M."/>
            <person name="Adriaenssens E.M."/>
            <person name="Foster-Nyarko E."/>
            <person name="Jarju S."/>
            <person name="Secka A."/>
            <person name="Antonio M."/>
            <person name="Oren A."/>
            <person name="Chaudhuri R.R."/>
            <person name="La Ragione R."/>
            <person name="Hildebrand F."/>
            <person name="Pallen M.J."/>
        </authorList>
    </citation>
    <scope>NUCLEOTIDE SEQUENCE</scope>
    <source>
        <strain evidence="18">CHK183-6373</strain>
    </source>
</reference>
<evidence type="ECO:0000313" key="18">
    <source>
        <dbReference type="EMBL" id="HIV26665.1"/>
    </source>
</evidence>
<reference evidence="18" key="1">
    <citation type="submission" date="2020-10" db="EMBL/GenBank/DDBJ databases">
        <authorList>
            <person name="Gilroy R."/>
        </authorList>
    </citation>
    <scope>NUCLEOTIDE SEQUENCE</scope>
    <source>
        <strain evidence="18">CHK183-6373</strain>
    </source>
</reference>
<sequence length="664" mass="72306">MRQESILTLPGVGAARAKALSAAGFATLHDLALCLPKEYRDLTRATPIADLRAGEAALVRGTILETARVRWAKRLSITRCVISDGTASIGCAWFNQPWMAQSMVAGRPVALYGKPERERGALVLMNPTMEAREGIAPVYKAVSQVPAKVFAGLIAQAVRRLDGSWPEDLPAAVREARALPGKNEAVREAHLPTDWPSLKAARRRLAFEELFFYQIALALLRADVRRGVSIPVDGAQADAFWTHLPFAPTRAQMRVLREIACDLAGKHAMARLVQGDVGCGKTAVAFGAMWLAVDRGWQCAMMAPTEILARQHYESAQALLAPLGIRCGLLLGSMGQKAHREAHAAMREGAWQIAFGTHALLSPGVEFARLGLVVVDEQHRFGVRQRSQLAEKGDAPNVLVMSATPIPRTLSLILYGDLDVSVIDELPPGRKPVSTRIVPESKRADMYGFLRREAQAGRQIYVVCPLIEESEAVDAKPAEEIYEFLRTQALSDLRVELVHGRMRPADKDAVIAAFARGEVDVLVSTTVIEVGVNVPNASVMVIENAERFGLAQLHQLRGRVGRGGGQAWCFLMAEPNERLRTLTQTNDGFLVAQKDMELRGPGEILGTRQSGAIFEGAEIDLALLAEAHDDARAVLRQADGEEAAAAVRVARERFRDRLAEAGLN</sequence>
<dbReference type="CDD" id="cd17992">
    <property type="entry name" value="DEXHc_RecG"/>
    <property type="match status" value="1"/>
</dbReference>
<dbReference type="SUPFAM" id="SSF50249">
    <property type="entry name" value="Nucleic acid-binding proteins"/>
    <property type="match status" value="1"/>
</dbReference>
<keyword evidence="6 15" id="KW-0347">Helicase</keyword>
<evidence type="ECO:0000256" key="7">
    <source>
        <dbReference type="ARBA" id="ARBA00022840"/>
    </source>
</evidence>
<keyword evidence="7 15" id="KW-0067">ATP-binding</keyword>
<dbReference type="InterPro" id="IPR027417">
    <property type="entry name" value="P-loop_NTPase"/>
</dbReference>
<evidence type="ECO:0000256" key="12">
    <source>
        <dbReference type="ARBA" id="ARBA00034617"/>
    </source>
</evidence>
<evidence type="ECO:0000259" key="17">
    <source>
        <dbReference type="PROSITE" id="PS51194"/>
    </source>
</evidence>
<evidence type="ECO:0000256" key="4">
    <source>
        <dbReference type="ARBA" id="ARBA00022763"/>
    </source>
</evidence>
<feature type="domain" description="Helicase ATP-binding" evidence="16">
    <location>
        <begin position="262"/>
        <end position="423"/>
    </location>
</feature>
<dbReference type="PROSITE" id="PS51192">
    <property type="entry name" value="HELICASE_ATP_BIND_1"/>
    <property type="match status" value="1"/>
</dbReference>
<protein>
    <recommendedName>
        <fullName evidence="2 15">ATP-dependent DNA helicase RecG</fullName>
        <ecNumber evidence="13 15">5.6.2.4</ecNumber>
    </recommendedName>
</protein>
<dbReference type="InterPro" id="IPR045562">
    <property type="entry name" value="RecG_dom3_C"/>
</dbReference>
<dbReference type="Pfam" id="PF17191">
    <property type="entry name" value="RecG_wedge"/>
    <property type="match status" value="1"/>
</dbReference>
<dbReference type="GO" id="GO:0003677">
    <property type="term" value="F:DNA binding"/>
    <property type="evidence" value="ECO:0007669"/>
    <property type="project" value="UniProtKB-KW"/>
</dbReference>
<dbReference type="GO" id="GO:0043138">
    <property type="term" value="F:3'-5' DNA helicase activity"/>
    <property type="evidence" value="ECO:0007669"/>
    <property type="project" value="UniProtKB-EC"/>
</dbReference>
<dbReference type="PROSITE" id="PS51194">
    <property type="entry name" value="HELICASE_CTER"/>
    <property type="match status" value="1"/>
</dbReference>
<dbReference type="InterPro" id="IPR014001">
    <property type="entry name" value="Helicase_ATP-bd"/>
</dbReference>
<dbReference type="InterPro" id="IPR011545">
    <property type="entry name" value="DEAD/DEAH_box_helicase_dom"/>
</dbReference>
<dbReference type="Proteomes" id="UP000886884">
    <property type="component" value="Unassembled WGS sequence"/>
</dbReference>
<comment type="similarity">
    <text evidence="1 15">Belongs to the helicase family. RecG subfamily.</text>
</comment>
<evidence type="ECO:0000256" key="5">
    <source>
        <dbReference type="ARBA" id="ARBA00022801"/>
    </source>
</evidence>
<dbReference type="NCBIfam" id="NF008168">
    <property type="entry name" value="PRK10917.2-2"/>
    <property type="match status" value="1"/>
</dbReference>
<dbReference type="GO" id="GO:0016787">
    <property type="term" value="F:hydrolase activity"/>
    <property type="evidence" value="ECO:0007669"/>
    <property type="project" value="UniProtKB-KW"/>
</dbReference>
<dbReference type="GO" id="GO:0005524">
    <property type="term" value="F:ATP binding"/>
    <property type="evidence" value="ECO:0007669"/>
    <property type="project" value="UniProtKB-KW"/>
</dbReference>
<keyword evidence="4 15" id="KW-0227">DNA damage</keyword>
<accession>A0A9D1TBN4</accession>
<dbReference type="PANTHER" id="PTHR47964">
    <property type="entry name" value="ATP-DEPENDENT DNA HELICASE HOMOLOG RECG, CHLOROPLASTIC"/>
    <property type="match status" value="1"/>
</dbReference>
<evidence type="ECO:0000256" key="10">
    <source>
        <dbReference type="ARBA" id="ARBA00023204"/>
    </source>
</evidence>
<keyword evidence="8" id="KW-0238">DNA-binding</keyword>
<feature type="domain" description="Helicase C-terminal" evidence="17">
    <location>
        <begin position="442"/>
        <end position="602"/>
    </location>
</feature>
<keyword evidence="10 15" id="KW-0234">DNA repair</keyword>
<dbReference type="CDD" id="cd04488">
    <property type="entry name" value="RecG_wedge_OBF"/>
    <property type="match status" value="1"/>
</dbReference>
<dbReference type="Gene3D" id="3.40.50.300">
    <property type="entry name" value="P-loop containing nucleotide triphosphate hydrolases"/>
    <property type="match status" value="2"/>
</dbReference>
<dbReference type="SMART" id="SM00490">
    <property type="entry name" value="HELICc"/>
    <property type="match status" value="1"/>
</dbReference>
<dbReference type="SUPFAM" id="SSF52540">
    <property type="entry name" value="P-loop containing nucleoside triphosphate hydrolases"/>
    <property type="match status" value="1"/>
</dbReference>
<keyword evidence="3 15" id="KW-0547">Nucleotide-binding</keyword>
<dbReference type="NCBIfam" id="NF008165">
    <property type="entry name" value="PRK10917.1-3"/>
    <property type="match status" value="1"/>
</dbReference>
<proteinExistence type="inferred from homology"/>
<dbReference type="EMBL" id="DVOT01000031">
    <property type="protein sequence ID" value="HIV26665.1"/>
    <property type="molecule type" value="Genomic_DNA"/>
</dbReference>
<evidence type="ECO:0000256" key="6">
    <source>
        <dbReference type="ARBA" id="ARBA00022806"/>
    </source>
</evidence>
<keyword evidence="11" id="KW-0413">Isomerase</keyword>
<dbReference type="InterPro" id="IPR001650">
    <property type="entry name" value="Helicase_C-like"/>
</dbReference>
<gene>
    <name evidence="18" type="primary">recG</name>
    <name evidence="18" type="ORF">IAA64_01735</name>
</gene>
<evidence type="ECO:0000256" key="8">
    <source>
        <dbReference type="ARBA" id="ARBA00023125"/>
    </source>
</evidence>
<evidence type="ECO:0000256" key="13">
    <source>
        <dbReference type="ARBA" id="ARBA00034808"/>
    </source>
</evidence>
<name>A0A9D1TBN4_9FIRM</name>
<evidence type="ECO:0000313" key="19">
    <source>
        <dbReference type="Proteomes" id="UP000886884"/>
    </source>
</evidence>
<dbReference type="Pfam" id="PF00271">
    <property type="entry name" value="Helicase_C"/>
    <property type="match status" value="1"/>
</dbReference>
<comment type="caution">
    <text evidence="18">The sequence shown here is derived from an EMBL/GenBank/DDBJ whole genome shotgun (WGS) entry which is preliminary data.</text>
</comment>
<dbReference type="InterPro" id="IPR033454">
    <property type="entry name" value="RecG_wedge"/>
</dbReference>
<dbReference type="NCBIfam" id="TIGR00643">
    <property type="entry name" value="recG"/>
    <property type="match status" value="1"/>
</dbReference>
<dbReference type="EC" id="5.6.2.4" evidence="13 15"/>
<evidence type="ECO:0000256" key="3">
    <source>
        <dbReference type="ARBA" id="ARBA00022741"/>
    </source>
</evidence>
<dbReference type="GO" id="GO:0006281">
    <property type="term" value="P:DNA repair"/>
    <property type="evidence" value="ECO:0007669"/>
    <property type="project" value="UniProtKB-UniRule"/>
</dbReference>
<dbReference type="PANTHER" id="PTHR47964:SF1">
    <property type="entry name" value="ATP-DEPENDENT DNA HELICASE HOMOLOG RECG, CHLOROPLASTIC"/>
    <property type="match status" value="1"/>
</dbReference>
<dbReference type="AlphaFoldDB" id="A0A9D1TBN4"/>
<comment type="function">
    <text evidence="15">Plays a critical role in recombination and DNA repair. Helps process Holliday junction intermediates to mature products by catalyzing branch migration. Has replication fork regression activity, unwinds stalled or blocked replication forks to make a HJ that can be resolved. Has a DNA unwinding activity characteristic of a DNA helicase with 3'-5' polarity.</text>
</comment>
<dbReference type="GO" id="GO:0006310">
    <property type="term" value="P:DNA recombination"/>
    <property type="evidence" value="ECO:0007669"/>
    <property type="project" value="UniProtKB-UniRule"/>
</dbReference>
<evidence type="ECO:0000256" key="1">
    <source>
        <dbReference type="ARBA" id="ARBA00007504"/>
    </source>
</evidence>
<evidence type="ECO:0000256" key="15">
    <source>
        <dbReference type="RuleBase" id="RU363016"/>
    </source>
</evidence>
<dbReference type="InterPro" id="IPR047112">
    <property type="entry name" value="RecG/Mfd"/>
</dbReference>
<dbReference type="Gene3D" id="2.40.50.140">
    <property type="entry name" value="Nucleic acid-binding proteins"/>
    <property type="match status" value="1"/>
</dbReference>